<comment type="caution">
    <text evidence="3">The sequence shown here is derived from an EMBL/GenBank/DDBJ whole genome shotgun (WGS) entry which is preliminary data.</text>
</comment>
<dbReference type="EMBL" id="JAPEVB010000002">
    <property type="protein sequence ID" value="KAJ4393180.1"/>
    <property type="molecule type" value="Genomic_DNA"/>
</dbReference>
<keyword evidence="2" id="KW-1133">Transmembrane helix</keyword>
<feature type="transmembrane region" description="Helical" evidence="2">
    <location>
        <begin position="60"/>
        <end position="80"/>
    </location>
</feature>
<proteinExistence type="predicted"/>
<protein>
    <submittedName>
        <fullName evidence="3">Uncharacterized protein</fullName>
    </submittedName>
</protein>
<evidence type="ECO:0000313" key="4">
    <source>
        <dbReference type="Proteomes" id="UP001140453"/>
    </source>
</evidence>
<reference evidence="3" key="1">
    <citation type="submission" date="2022-10" db="EMBL/GenBank/DDBJ databases">
        <title>Tapping the CABI collections for fungal endophytes: first genome assemblies for Collariella, Neodidymelliopsis, Ascochyta clinopodiicola, Didymella pomorum, Didymosphaeria variabile, Neocosmospora piperis and Neocucurbitaria cava.</title>
        <authorList>
            <person name="Hill R."/>
        </authorList>
    </citation>
    <scope>NUCLEOTIDE SEQUENCE</scope>
    <source>
        <strain evidence="3">IMI 355082</strain>
    </source>
</reference>
<name>A0A9W8YUP1_9PEZI</name>
<evidence type="ECO:0000313" key="3">
    <source>
        <dbReference type="EMBL" id="KAJ4393180.1"/>
    </source>
</evidence>
<gene>
    <name evidence="3" type="ORF">N0V93_002387</name>
</gene>
<dbReference type="OrthoDB" id="3357002at2759"/>
<evidence type="ECO:0000256" key="1">
    <source>
        <dbReference type="SAM" id="MobiDB-lite"/>
    </source>
</evidence>
<keyword evidence="2" id="KW-0812">Transmembrane</keyword>
<dbReference type="AlphaFoldDB" id="A0A9W8YUP1"/>
<evidence type="ECO:0000256" key="2">
    <source>
        <dbReference type="SAM" id="Phobius"/>
    </source>
</evidence>
<organism evidence="3 4">
    <name type="scientific">Gnomoniopsis smithogilvyi</name>
    <dbReference type="NCBI Taxonomy" id="1191159"/>
    <lineage>
        <taxon>Eukaryota</taxon>
        <taxon>Fungi</taxon>
        <taxon>Dikarya</taxon>
        <taxon>Ascomycota</taxon>
        <taxon>Pezizomycotina</taxon>
        <taxon>Sordariomycetes</taxon>
        <taxon>Sordariomycetidae</taxon>
        <taxon>Diaporthales</taxon>
        <taxon>Gnomoniaceae</taxon>
        <taxon>Gnomoniopsis</taxon>
    </lineage>
</organism>
<feature type="transmembrane region" description="Helical" evidence="2">
    <location>
        <begin position="92"/>
        <end position="112"/>
    </location>
</feature>
<feature type="transmembrane region" description="Helical" evidence="2">
    <location>
        <begin position="132"/>
        <end position="150"/>
    </location>
</feature>
<sequence length="266" mass="28598">MRVSLRAKSILNSTLSTTSVIVCLAVFALLNTIGVTIFVFQSSSRNGASTASNLVEASAGLQLILGVLLLGAVLVVRMSVNKHDTPRLLAKTVVFFTGAGLCTLSQLVRMASSFYIWKSANIQSSDFVLSKPIYYITGMGFELLAIILYASMRVDLLFASAPSLAPSKTSRLTTADSFRSFLDHPLRMNSVVIKGNRSVSVPTTEYSLTDASTSPLDYESSGSSRGQGSDGRTRHGSGDSRNGMFISIQRTFSISSQKMVVSHNDK</sequence>
<keyword evidence="2" id="KW-0472">Membrane</keyword>
<dbReference type="Proteomes" id="UP001140453">
    <property type="component" value="Unassembled WGS sequence"/>
</dbReference>
<keyword evidence="4" id="KW-1185">Reference proteome</keyword>
<feature type="transmembrane region" description="Helical" evidence="2">
    <location>
        <begin position="20"/>
        <end position="40"/>
    </location>
</feature>
<accession>A0A9W8YUP1</accession>
<feature type="region of interest" description="Disordered" evidence="1">
    <location>
        <begin position="208"/>
        <end position="242"/>
    </location>
</feature>